<feature type="transmembrane region" description="Helical" evidence="6">
    <location>
        <begin position="440"/>
        <end position="457"/>
    </location>
</feature>
<dbReference type="Pfam" id="PF13520">
    <property type="entry name" value="AA_permease_2"/>
    <property type="match status" value="1"/>
</dbReference>
<feature type="transmembrane region" description="Helical" evidence="6">
    <location>
        <begin position="157"/>
        <end position="177"/>
    </location>
</feature>
<feature type="transmembrane region" description="Helical" evidence="6">
    <location>
        <begin position="55"/>
        <end position="72"/>
    </location>
</feature>
<dbReference type="InterPro" id="IPR050367">
    <property type="entry name" value="APC_superfamily"/>
</dbReference>
<keyword evidence="2" id="KW-1003">Cell membrane</keyword>
<feature type="transmembrane region" description="Helical" evidence="6">
    <location>
        <begin position="109"/>
        <end position="132"/>
    </location>
</feature>
<dbReference type="AlphaFoldDB" id="A0A369TCH5"/>
<dbReference type="GO" id="GO:0022857">
    <property type="term" value="F:transmembrane transporter activity"/>
    <property type="evidence" value="ECO:0007669"/>
    <property type="project" value="InterPro"/>
</dbReference>
<dbReference type="Proteomes" id="UP000253941">
    <property type="component" value="Unassembled WGS sequence"/>
</dbReference>
<evidence type="ECO:0000256" key="6">
    <source>
        <dbReference type="SAM" id="Phobius"/>
    </source>
</evidence>
<dbReference type="Gene3D" id="1.20.1740.10">
    <property type="entry name" value="Amino acid/polyamine transporter I"/>
    <property type="match status" value="1"/>
</dbReference>
<gene>
    <name evidence="7" type="ORF">DRB17_04225</name>
</gene>
<keyword evidence="5 6" id="KW-0472">Membrane</keyword>
<feature type="transmembrane region" description="Helical" evidence="6">
    <location>
        <begin position="330"/>
        <end position="353"/>
    </location>
</feature>
<name>A0A369TCH5_9PROT</name>
<evidence type="ECO:0000313" key="7">
    <source>
        <dbReference type="EMBL" id="RDD62988.1"/>
    </source>
</evidence>
<evidence type="ECO:0000256" key="5">
    <source>
        <dbReference type="ARBA" id="ARBA00023136"/>
    </source>
</evidence>
<proteinExistence type="predicted"/>
<feature type="transmembrane region" description="Helical" evidence="6">
    <location>
        <begin position="27"/>
        <end position="49"/>
    </location>
</feature>
<keyword evidence="3 6" id="KW-0812">Transmembrane</keyword>
<feature type="transmembrane region" description="Helical" evidence="6">
    <location>
        <begin position="189"/>
        <end position="209"/>
    </location>
</feature>
<reference evidence="7 8" key="1">
    <citation type="submission" date="2018-07" db="EMBL/GenBank/DDBJ databases">
        <title>Venubactetium sediminum gen. nov., sp. nov., isolated from a marine solar saltern.</title>
        <authorList>
            <person name="Wang S."/>
        </authorList>
    </citation>
    <scope>NUCLEOTIDE SEQUENCE [LARGE SCALE GENOMIC DNA]</scope>
    <source>
        <strain evidence="7 8">WD2A32</strain>
    </source>
</reference>
<dbReference type="EMBL" id="QPMH01000003">
    <property type="protein sequence ID" value="RDD62988.1"/>
    <property type="molecule type" value="Genomic_DNA"/>
</dbReference>
<dbReference type="GO" id="GO:0005886">
    <property type="term" value="C:plasma membrane"/>
    <property type="evidence" value="ECO:0007669"/>
    <property type="project" value="UniProtKB-SubCell"/>
</dbReference>
<evidence type="ECO:0000313" key="8">
    <source>
        <dbReference type="Proteomes" id="UP000253941"/>
    </source>
</evidence>
<comment type="caution">
    <text evidence="7">The sequence shown here is derived from an EMBL/GenBank/DDBJ whole genome shotgun (WGS) entry which is preliminary data.</text>
</comment>
<feature type="transmembrane region" description="Helical" evidence="6">
    <location>
        <begin position="400"/>
        <end position="419"/>
    </location>
</feature>
<comment type="subcellular location">
    <subcellularLocation>
        <location evidence="1">Cell membrane</location>
        <topology evidence="1">Multi-pass membrane protein</topology>
    </subcellularLocation>
</comment>
<dbReference type="PIRSF" id="PIRSF006060">
    <property type="entry name" value="AA_transporter"/>
    <property type="match status" value="1"/>
</dbReference>
<dbReference type="PANTHER" id="PTHR42770">
    <property type="entry name" value="AMINO ACID TRANSPORTER-RELATED"/>
    <property type="match status" value="1"/>
</dbReference>
<feature type="transmembrane region" description="Helical" evidence="6">
    <location>
        <begin position="521"/>
        <end position="540"/>
    </location>
</feature>
<sequence>MEAQAVEGGVSPGKVGTLRRDIDWTHAFWFAAGTPALVLFSVGAIAATVGNISPLVWIISTCFGFIQCFTYAEIAGIFPHKSGGASVYGAIAWVRYGKLLGPISVWSNWFSWSPVLAIGTGLSAGYILNLLFPADSLINTWEITVLDLGFVKDNLSLRINSTFVLGWILVLAVFAIQHRGVLRAAKAQMFVAISALVPLLLIGIIPIVTGDLPRDHFTPFVPLSYNNEGNPVAGSWDMAGWTVFVGGLFIAAWSTYAFETAVCYTREFRNPGRDTVRAIGYAGLLCLVVFSLVPIAFQGFLGLEGMLAPGIYNGDGVGKVMASMVGAGPVLGNVIVVMLILALLLVVMTAMAGSSRTLYQGSIDGWLPKYLSKVNHNGAPVAAMWTDLGFNMLLLMMSDYVFLLALANVNYIVFIFLNLQSGWMHRIDSPKAKRPFRCPNWLLGMGAILGFVNLAFLGMGANIWGAGTLTVGLLVAAAIIPVFAFRHYITDGGVFPEQMYKDMMLAHGEDGTTIEKRCGMLPYLTLGAAVAVVIFFHTIAVY</sequence>
<dbReference type="PANTHER" id="PTHR42770:SF11">
    <property type="entry name" value="INNER MEMBRANE TRANSPORT PROTEIN YBAT"/>
    <property type="match status" value="1"/>
</dbReference>
<evidence type="ECO:0000256" key="3">
    <source>
        <dbReference type="ARBA" id="ARBA00022692"/>
    </source>
</evidence>
<evidence type="ECO:0000256" key="1">
    <source>
        <dbReference type="ARBA" id="ARBA00004651"/>
    </source>
</evidence>
<feature type="transmembrane region" description="Helical" evidence="6">
    <location>
        <begin position="374"/>
        <end position="394"/>
    </location>
</feature>
<feature type="transmembrane region" description="Helical" evidence="6">
    <location>
        <begin position="463"/>
        <end position="485"/>
    </location>
</feature>
<feature type="transmembrane region" description="Helical" evidence="6">
    <location>
        <begin position="278"/>
        <end position="297"/>
    </location>
</feature>
<accession>A0A369TCH5</accession>
<dbReference type="InterPro" id="IPR002293">
    <property type="entry name" value="AA/rel_permease1"/>
</dbReference>
<dbReference type="RefSeq" id="WP_114580939.1">
    <property type="nucleotide sequence ID" value="NZ_QPMH01000003.1"/>
</dbReference>
<protein>
    <submittedName>
        <fullName evidence="7">APC family permease</fullName>
    </submittedName>
</protein>
<keyword evidence="4 6" id="KW-1133">Transmembrane helix</keyword>
<evidence type="ECO:0000256" key="4">
    <source>
        <dbReference type="ARBA" id="ARBA00022989"/>
    </source>
</evidence>
<organism evidence="7 8">
    <name type="scientific">Ferruginivarius sediminum</name>
    <dbReference type="NCBI Taxonomy" id="2661937"/>
    <lineage>
        <taxon>Bacteria</taxon>
        <taxon>Pseudomonadati</taxon>
        <taxon>Pseudomonadota</taxon>
        <taxon>Alphaproteobacteria</taxon>
        <taxon>Rhodospirillales</taxon>
        <taxon>Rhodospirillaceae</taxon>
        <taxon>Ferruginivarius</taxon>
    </lineage>
</organism>
<evidence type="ECO:0000256" key="2">
    <source>
        <dbReference type="ARBA" id="ARBA00022475"/>
    </source>
</evidence>
<feature type="transmembrane region" description="Helical" evidence="6">
    <location>
        <begin position="238"/>
        <end position="258"/>
    </location>
</feature>
<keyword evidence="8" id="KW-1185">Reference proteome</keyword>